<dbReference type="InterPro" id="IPR002300">
    <property type="entry name" value="aa-tRNA-synth_Ia"/>
</dbReference>
<dbReference type="SUPFAM" id="SSF52374">
    <property type="entry name" value="Nucleotidylyl transferase"/>
    <property type="match status" value="1"/>
</dbReference>
<dbReference type="GO" id="GO:0005524">
    <property type="term" value="F:ATP binding"/>
    <property type="evidence" value="ECO:0007669"/>
    <property type="project" value="UniProtKB-UniRule"/>
</dbReference>
<dbReference type="EC" id="6.1.1.4" evidence="8"/>
<dbReference type="SUPFAM" id="SSF50677">
    <property type="entry name" value="ValRS/IleRS/LeuRS editing domain"/>
    <property type="match status" value="1"/>
</dbReference>
<dbReference type="AlphaFoldDB" id="A0A0J9EQR0"/>
<dbReference type="InterPro" id="IPR013155">
    <property type="entry name" value="M/V/L/I-tRNA-synth_anticd-bd"/>
</dbReference>
<keyword evidence="3 8" id="KW-0547">Nucleotide-binding</keyword>
<dbReference type="Pfam" id="PF09334">
    <property type="entry name" value="tRNA-synt_1g"/>
    <property type="match status" value="1"/>
</dbReference>
<feature type="domain" description="Methionyl/Leucyl tRNA synthetase" evidence="12">
    <location>
        <begin position="39"/>
        <end position="181"/>
    </location>
</feature>
<dbReference type="GO" id="GO:0004823">
    <property type="term" value="F:leucine-tRNA ligase activity"/>
    <property type="evidence" value="ECO:0007669"/>
    <property type="project" value="UniProtKB-UniRule"/>
</dbReference>
<dbReference type="GO" id="GO:0005829">
    <property type="term" value="C:cytosol"/>
    <property type="evidence" value="ECO:0007669"/>
    <property type="project" value="TreeGrafter"/>
</dbReference>
<dbReference type="NCBIfam" id="TIGR00396">
    <property type="entry name" value="leuS_bact"/>
    <property type="match status" value="1"/>
</dbReference>
<evidence type="ECO:0000256" key="9">
    <source>
        <dbReference type="RuleBase" id="RU363039"/>
    </source>
</evidence>
<dbReference type="Pfam" id="PF13603">
    <property type="entry name" value="tRNA-synt_1_2"/>
    <property type="match status" value="1"/>
</dbReference>
<dbReference type="FunFam" id="3.40.50.620:FF:000077">
    <property type="entry name" value="Leucine--tRNA ligase"/>
    <property type="match status" value="1"/>
</dbReference>
<keyword evidence="4 8" id="KW-0067">ATP-binding</keyword>
<dbReference type="InterPro" id="IPR025709">
    <property type="entry name" value="Leu_tRNA-synth_edit"/>
</dbReference>
<dbReference type="Pfam" id="PF08264">
    <property type="entry name" value="Anticodon_1"/>
    <property type="match status" value="1"/>
</dbReference>
<evidence type="ECO:0000259" key="11">
    <source>
        <dbReference type="Pfam" id="PF08264"/>
    </source>
</evidence>
<name>A0A0J9EQR0_9FIRM</name>
<evidence type="ECO:0000256" key="1">
    <source>
        <dbReference type="ARBA" id="ARBA00005594"/>
    </source>
</evidence>
<feature type="short sequence motif" description="'KMSKS' region" evidence="8">
    <location>
        <begin position="580"/>
        <end position="584"/>
    </location>
</feature>
<accession>A0A0J9EQR0</accession>
<dbReference type="Pfam" id="PF00133">
    <property type="entry name" value="tRNA-synt_1"/>
    <property type="match status" value="1"/>
</dbReference>
<protein>
    <recommendedName>
        <fullName evidence="8">Leucine--tRNA ligase</fullName>
        <ecNumber evidence="8">6.1.1.4</ecNumber>
    </recommendedName>
    <alternativeName>
        <fullName evidence="8">Leucyl-tRNA synthetase</fullName>
        <shortName evidence="8">LeuRS</shortName>
    </alternativeName>
</protein>
<feature type="binding site" evidence="8">
    <location>
        <position position="583"/>
    </location>
    <ligand>
        <name>ATP</name>
        <dbReference type="ChEBI" id="CHEBI:30616"/>
    </ligand>
</feature>
<comment type="subcellular location">
    <subcellularLocation>
        <location evidence="8">Cytoplasm</location>
    </subcellularLocation>
</comment>
<dbReference type="CDD" id="cd00812">
    <property type="entry name" value="LeuRS_core"/>
    <property type="match status" value="1"/>
</dbReference>
<dbReference type="Gene3D" id="1.10.730.10">
    <property type="entry name" value="Isoleucyl-tRNA Synthetase, Domain 1"/>
    <property type="match status" value="1"/>
</dbReference>
<keyword evidence="2 8" id="KW-0436">Ligase</keyword>
<evidence type="ECO:0000256" key="8">
    <source>
        <dbReference type="HAMAP-Rule" id="MF_00049"/>
    </source>
</evidence>
<keyword evidence="6 8" id="KW-0030">Aminoacyl-tRNA synthetase</keyword>
<dbReference type="EMBL" id="ADLK01000024">
    <property type="protein sequence ID" value="KMW18165.1"/>
    <property type="molecule type" value="Genomic_DNA"/>
</dbReference>
<evidence type="ECO:0000259" key="10">
    <source>
        <dbReference type="Pfam" id="PF00133"/>
    </source>
</evidence>
<evidence type="ECO:0000256" key="5">
    <source>
        <dbReference type="ARBA" id="ARBA00022917"/>
    </source>
</evidence>
<gene>
    <name evidence="8" type="primary">leuS</name>
    <name evidence="14" type="ORF">HMPREF9470_03075</name>
</gene>
<evidence type="ECO:0000256" key="7">
    <source>
        <dbReference type="ARBA" id="ARBA00047469"/>
    </source>
</evidence>
<dbReference type="InterPro" id="IPR002302">
    <property type="entry name" value="Leu-tRNA-ligase"/>
</dbReference>
<comment type="catalytic activity">
    <reaction evidence="7 8">
        <text>tRNA(Leu) + L-leucine + ATP = L-leucyl-tRNA(Leu) + AMP + diphosphate</text>
        <dbReference type="Rhea" id="RHEA:11688"/>
        <dbReference type="Rhea" id="RHEA-COMP:9613"/>
        <dbReference type="Rhea" id="RHEA-COMP:9622"/>
        <dbReference type="ChEBI" id="CHEBI:30616"/>
        <dbReference type="ChEBI" id="CHEBI:33019"/>
        <dbReference type="ChEBI" id="CHEBI:57427"/>
        <dbReference type="ChEBI" id="CHEBI:78442"/>
        <dbReference type="ChEBI" id="CHEBI:78494"/>
        <dbReference type="ChEBI" id="CHEBI:456215"/>
        <dbReference type="EC" id="6.1.1.4"/>
    </reaction>
</comment>
<dbReference type="GeneID" id="93162393"/>
<proteinExistence type="inferred from homology"/>
<dbReference type="Proteomes" id="UP000037392">
    <property type="component" value="Unassembled WGS sequence"/>
</dbReference>
<dbReference type="GO" id="GO:0006429">
    <property type="term" value="P:leucyl-tRNA aminoacylation"/>
    <property type="evidence" value="ECO:0007669"/>
    <property type="project" value="UniProtKB-UniRule"/>
</dbReference>
<feature type="domain" description="Methionyl/Valyl/Leucyl/Isoleucyl-tRNA synthetase anticodon-binding" evidence="11">
    <location>
        <begin position="650"/>
        <end position="768"/>
    </location>
</feature>
<dbReference type="FunFam" id="3.40.50.620:FF:000056">
    <property type="entry name" value="Leucine--tRNA ligase"/>
    <property type="match status" value="1"/>
</dbReference>
<dbReference type="InterPro" id="IPR009080">
    <property type="entry name" value="tRNAsynth_Ia_anticodon-bd"/>
</dbReference>
<evidence type="ECO:0000256" key="2">
    <source>
        <dbReference type="ARBA" id="ARBA00022598"/>
    </source>
</evidence>
<sequence>MATQYNHSAIEKKWRENWEEKPINVNDGKKEKYYCLDMFPYPSGSGLHVGHWRGYVISDVWSRYQLLKGKYVIHPMGWDAFGLPAENYAIKMGVHPAKSTEANISNIKKQIKQIAAIYDWDMEVNTTDPDFYKWTQWIFVQMFKKGLAYEKEFPINWCPSCKTGLANEEVVNGCCERCGTAVTKKNLRQWMLKITAYAERLLNDLDKLDWPEKVKKMQTDWIGKSYGAEVDFPIDGREEKITVYTTRPDTLYGATFMVLAPEHELAKSLATDETREAVEQYIFDSSMRSNVDRMQAKDKTGVFTGSYAINPLNGAKTPIWLSDYVLSDYGTGAIMCVPAHDDRDFEFAKKFGLPIVQVIAKDGVEIEDMTEAYTEASGIMINSGDWNGMESAVLKKEAPHMIEEKGFGHKTVNYKLRDWVFSRQRYWGEPIPIIHCPKCGCVPVPEEELPLRLPEVESYQPTGTGESPLAAIDQWVNTTCPVCGAPAKRETNTMPQWAGSSWYFLRYVDSHNKEELVSREKADKYLPVDMYIGGVEHAVLHLLYSRFYTKFLCDIGAIDFDEPFKKLFNQGMITGKNGIKMSKSKGNVVSPDDLVRDYGCDSLRLYELFVGPPELDAEWDDRGIEGVSRFLNRFWNLVMDNKDKEIEATREMIKLRHKLVYDIEYRFNQFSLNTVISGFMEYNNKMIDLAKKEGGIDKETLRTFVILLAPFAPHIGEELWQQLGGTDSVFHAQWPECDEEAMKDDEIEVAVQVNGKTRSVIQLPADISKEDALAAGREAVKDKLAGNIVKEIYVPGKIINIVCK</sequence>
<comment type="caution">
    <text evidence="14">The sequence shown here is derived from an EMBL/GenBank/DDBJ whole genome shotgun (WGS) entry which is preliminary data.</text>
</comment>
<evidence type="ECO:0000313" key="14">
    <source>
        <dbReference type="EMBL" id="KMW18165.1"/>
    </source>
</evidence>
<comment type="caution">
    <text evidence="8">Lacks conserved residue(s) required for the propagation of feature annotation.</text>
</comment>
<dbReference type="CDD" id="cd07958">
    <property type="entry name" value="Anticodon_Ia_Leu_BEm"/>
    <property type="match status" value="1"/>
</dbReference>
<dbReference type="GO" id="GO:0002161">
    <property type="term" value="F:aminoacyl-tRNA deacylase activity"/>
    <property type="evidence" value="ECO:0007669"/>
    <property type="project" value="InterPro"/>
</dbReference>
<dbReference type="InterPro" id="IPR015413">
    <property type="entry name" value="Methionyl/Leucyl_tRNA_Synth"/>
</dbReference>
<reference evidence="14 15" key="1">
    <citation type="submission" date="2011-04" db="EMBL/GenBank/DDBJ databases">
        <title>The Genome Sequence of Clostridium citroniae WAL-19142.</title>
        <authorList>
            <consortium name="The Broad Institute Genome Sequencing Platform"/>
            <person name="Earl A."/>
            <person name="Ward D."/>
            <person name="Feldgarden M."/>
            <person name="Gevers D."/>
            <person name="Warren Y.A."/>
            <person name="Tyrrell K.L."/>
            <person name="Citron D.M."/>
            <person name="Goldstein E.J."/>
            <person name="Daigneault M."/>
            <person name="Allen-Vercoe E."/>
            <person name="Young S.K."/>
            <person name="Zeng Q."/>
            <person name="Gargeya S."/>
            <person name="Fitzgerald M."/>
            <person name="Haas B."/>
            <person name="Abouelleil A."/>
            <person name="Alvarado L."/>
            <person name="Arachchi H.M."/>
            <person name="Berlin A."/>
            <person name="Brown A."/>
            <person name="Chapman S.B."/>
            <person name="Chen Z."/>
            <person name="Dunbar C."/>
            <person name="Freedman E."/>
            <person name="Gearin G."/>
            <person name="Gellesch M."/>
            <person name="Goldberg J."/>
            <person name="Griggs A."/>
            <person name="Gujja S."/>
            <person name="Heilman E.R."/>
            <person name="Heiman D."/>
            <person name="Howarth C."/>
            <person name="Larson L."/>
            <person name="Lui A."/>
            <person name="MacDonald P.J."/>
            <person name="Mehta T."/>
            <person name="Montmayeur A."/>
            <person name="Murphy C."/>
            <person name="Neiman D."/>
            <person name="Pearson M."/>
            <person name="Priest M."/>
            <person name="Roberts A."/>
            <person name="Saif S."/>
            <person name="Shea T."/>
            <person name="Shenoy N."/>
            <person name="Sisk P."/>
            <person name="Stolte C."/>
            <person name="Sykes S."/>
            <person name="White J."/>
            <person name="Yandava C."/>
            <person name="Wortman J."/>
            <person name="Nusbaum C."/>
            <person name="Birren B."/>
        </authorList>
    </citation>
    <scope>NUCLEOTIDE SEQUENCE [LARGE SCALE GENOMIC DNA]</scope>
    <source>
        <strain evidence="14 15">WAL-19142</strain>
    </source>
</reference>
<organism evidence="14 15">
    <name type="scientific">[Clostridium] citroniae WAL-19142</name>
    <dbReference type="NCBI Taxonomy" id="742734"/>
    <lineage>
        <taxon>Bacteria</taxon>
        <taxon>Bacillati</taxon>
        <taxon>Bacillota</taxon>
        <taxon>Clostridia</taxon>
        <taxon>Lachnospirales</taxon>
        <taxon>Lachnospiraceae</taxon>
        <taxon>Enterocloster</taxon>
    </lineage>
</organism>
<dbReference type="RefSeq" id="WP_048930160.1">
    <property type="nucleotide sequence ID" value="NZ_KQ235879.1"/>
</dbReference>
<dbReference type="InterPro" id="IPR009008">
    <property type="entry name" value="Val/Leu/Ile-tRNA-synth_edit"/>
</dbReference>
<dbReference type="PATRIC" id="fig|742734.4.peg.3291"/>
<dbReference type="FunFam" id="1.10.730.10:FF:000002">
    <property type="entry name" value="Leucine--tRNA ligase"/>
    <property type="match status" value="1"/>
</dbReference>
<evidence type="ECO:0000256" key="4">
    <source>
        <dbReference type="ARBA" id="ARBA00022840"/>
    </source>
</evidence>
<keyword evidence="5 8" id="KW-0648">Protein biosynthesis</keyword>
<dbReference type="PANTHER" id="PTHR43740:SF2">
    <property type="entry name" value="LEUCINE--TRNA LIGASE, MITOCHONDRIAL"/>
    <property type="match status" value="1"/>
</dbReference>
<dbReference type="SUPFAM" id="SSF47323">
    <property type="entry name" value="Anticodon-binding domain of a subclass of class I aminoacyl-tRNA synthetases"/>
    <property type="match status" value="1"/>
</dbReference>
<evidence type="ECO:0000313" key="15">
    <source>
        <dbReference type="Proteomes" id="UP000037392"/>
    </source>
</evidence>
<dbReference type="Gene3D" id="3.40.50.620">
    <property type="entry name" value="HUPs"/>
    <property type="match status" value="2"/>
</dbReference>
<feature type="domain" description="Leucyl-tRNA synthetase editing" evidence="13">
    <location>
        <begin position="220"/>
        <end position="396"/>
    </location>
</feature>
<feature type="domain" description="Aminoacyl-tRNA synthetase class Ia" evidence="10">
    <location>
        <begin position="415"/>
        <end position="607"/>
    </location>
</feature>
<evidence type="ECO:0000256" key="3">
    <source>
        <dbReference type="ARBA" id="ARBA00022741"/>
    </source>
</evidence>
<dbReference type="PANTHER" id="PTHR43740">
    <property type="entry name" value="LEUCYL-TRNA SYNTHETASE"/>
    <property type="match status" value="1"/>
</dbReference>
<evidence type="ECO:0000259" key="12">
    <source>
        <dbReference type="Pfam" id="PF09334"/>
    </source>
</evidence>
<comment type="similarity">
    <text evidence="1 8 9">Belongs to the class-I aminoacyl-tRNA synthetase family.</text>
</comment>
<dbReference type="OrthoDB" id="9810365at2"/>
<dbReference type="PRINTS" id="PR00985">
    <property type="entry name" value="TRNASYNTHLEU"/>
</dbReference>
<dbReference type="Gene3D" id="3.10.20.590">
    <property type="match status" value="1"/>
</dbReference>
<dbReference type="HAMAP" id="MF_00049_B">
    <property type="entry name" value="Leu_tRNA_synth_B"/>
    <property type="match status" value="1"/>
</dbReference>
<dbReference type="InterPro" id="IPR014729">
    <property type="entry name" value="Rossmann-like_a/b/a_fold"/>
</dbReference>
<evidence type="ECO:0000256" key="6">
    <source>
        <dbReference type="ARBA" id="ARBA00023146"/>
    </source>
</evidence>
<evidence type="ECO:0000259" key="13">
    <source>
        <dbReference type="Pfam" id="PF13603"/>
    </source>
</evidence>
<keyword evidence="8" id="KW-0963">Cytoplasm</keyword>